<dbReference type="SUPFAM" id="SSF47769">
    <property type="entry name" value="SAM/Pointed domain"/>
    <property type="match status" value="1"/>
</dbReference>
<protein>
    <recommendedName>
        <fullName evidence="3">SAM domain-containing protein</fullName>
    </recommendedName>
</protein>
<dbReference type="InterPro" id="IPR013761">
    <property type="entry name" value="SAM/pointed_sf"/>
</dbReference>
<dbReference type="Proteomes" id="UP001458880">
    <property type="component" value="Unassembled WGS sequence"/>
</dbReference>
<dbReference type="EMBL" id="JASPKY010000763">
    <property type="protein sequence ID" value="KAK9685642.1"/>
    <property type="molecule type" value="Genomic_DNA"/>
</dbReference>
<name>A0AAW1I954_POPJA</name>
<evidence type="ECO:0000313" key="2">
    <source>
        <dbReference type="Proteomes" id="UP001458880"/>
    </source>
</evidence>
<keyword evidence="2" id="KW-1185">Reference proteome</keyword>
<accession>A0AAW1I954</accession>
<organism evidence="1 2">
    <name type="scientific">Popillia japonica</name>
    <name type="common">Japanese beetle</name>
    <dbReference type="NCBI Taxonomy" id="7064"/>
    <lineage>
        <taxon>Eukaryota</taxon>
        <taxon>Metazoa</taxon>
        <taxon>Ecdysozoa</taxon>
        <taxon>Arthropoda</taxon>
        <taxon>Hexapoda</taxon>
        <taxon>Insecta</taxon>
        <taxon>Pterygota</taxon>
        <taxon>Neoptera</taxon>
        <taxon>Endopterygota</taxon>
        <taxon>Coleoptera</taxon>
        <taxon>Polyphaga</taxon>
        <taxon>Scarabaeiformia</taxon>
        <taxon>Scarabaeidae</taxon>
        <taxon>Rutelinae</taxon>
        <taxon>Popillia</taxon>
    </lineage>
</organism>
<dbReference type="AlphaFoldDB" id="A0AAW1I954"/>
<sequence length="201" mass="23093">MGALFAVTTCNHQYMSQFPLQYNIGMLYKEVNLLNFLTLTEDDLKNVGVKMPYERYQILSGLYRLHKHPFKTKALPIIGKSETYSTLNVANSLLSATRQFIVMQGSLRYIQMNLQNPNELKQFSKEIQKMKESLTKIRLVVDKICVKAAEWDYETAPADLITKQSCNKLKSSKFKYCFTVGVASISAYAICKKINFFRILS</sequence>
<gene>
    <name evidence="1" type="ORF">QE152_g37882</name>
</gene>
<evidence type="ECO:0000313" key="1">
    <source>
        <dbReference type="EMBL" id="KAK9685642.1"/>
    </source>
</evidence>
<reference evidence="1 2" key="1">
    <citation type="journal article" date="2024" name="BMC Genomics">
        <title>De novo assembly and annotation of Popillia japonica's genome with initial clues to its potential as an invasive pest.</title>
        <authorList>
            <person name="Cucini C."/>
            <person name="Boschi S."/>
            <person name="Funari R."/>
            <person name="Cardaioli E."/>
            <person name="Iannotti N."/>
            <person name="Marturano G."/>
            <person name="Paoli F."/>
            <person name="Bruttini M."/>
            <person name="Carapelli A."/>
            <person name="Frati F."/>
            <person name="Nardi F."/>
        </authorList>
    </citation>
    <scope>NUCLEOTIDE SEQUENCE [LARGE SCALE GENOMIC DNA]</scope>
    <source>
        <strain evidence="1">DMR45628</strain>
    </source>
</reference>
<comment type="caution">
    <text evidence="1">The sequence shown here is derived from an EMBL/GenBank/DDBJ whole genome shotgun (WGS) entry which is preliminary data.</text>
</comment>
<evidence type="ECO:0008006" key="3">
    <source>
        <dbReference type="Google" id="ProtNLM"/>
    </source>
</evidence>
<proteinExistence type="predicted"/>